<dbReference type="Pfam" id="PF10592">
    <property type="entry name" value="AIPR"/>
    <property type="match status" value="1"/>
</dbReference>
<reference evidence="2" key="1">
    <citation type="journal article" date="2018" name="Genome Biol.">
        <title>SKESA: strategic k-mer extension for scrupulous assemblies.</title>
        <authorList>
            <person name="Souvorov A."/>
            <person name="Agarwala R."/>
            <person name="Lipman D.J."/>
        </authorList>
    </citation>
    <scope>NUCLEOTIDE SEQUENCE</scope>
    <source>
        <strain evidence="2">Clostridioides</strain>
    </source>
</reference>
<feature type="domain" description="Abortive phage infection protein C-terminal" evidence="1">
    <location>
        <begin position="274"/>
        <end position="603"/>
    </location>
</feature>
<name>A0A9P3TVP2_CLODI</name>
<comment type="caution">
    <text evidence="2">The sequence shown here is derived from an EMBL/GenBank/DDBJ whole genome shotgun (WGS) entry which is preliminary data.</text>
</comment>
<proteinExistence type="predicted"/>
<dbReference type="InterPro" id="IPR018891">
    <property type="entry name" value="AIPR_C"/>
</dbReference>
<dbReference type="RefSeq" id="WP_003433359.1">
    <property type="nucleotide sequence ID" value="NZ_AP025558.1"/>
</dbReference>
<dbReference type="AlphaFoldDB" id="A0A9P3TVP2"/>
<protein>
    <submittedName>
        <fullName evidence="2">AIPR family protein</fullName>
    </submittedName>
</protein>
<reference evidence="2" key="2">
    <citation type="submission" date="2021-06" db="EMBL/GenBank/DDBJ databases">
        <authorList>
            <consortium name="NCBI Pathogen Detection Project"/>
        </authorList>
    </citation>
    <scope>NUCLEOTIDE SEQUENCE</scope>
    <source>
        <strain evidence="2">Clostridioides</strain>
    </source>
</reference>
<sequence length="608" mass="70384">MSKTTIISHPVIKSYIDNFIAEHEISKSKAKDQHTIFEQYINDLVLSIYSNDPSVTYQDMDTDTAFGIDGIAIFVSDRVVTSIEDVNSIIDEIRKFEVSFFFTQSKTSDKFNRQDISDFFTGVRRFFNFDRCEIPELYTHWEVAKYIYSKGARFKKQPSLNMKFICLSPKEIDLGNIHMKSEIDLGIADLNDMSLFNEVKTPEFLGIKDIMSLHEKNTSGLEVSITLTKQPVPYPKDIHNRIKNGYYGLIKLEEFISLLTDEVNNERILRKGIFNDNIRYYLGSSEKVEVNASMKKQLLGDENYLFGLLNNGVTIIADNIFLSSEDLTLTNYQIVNGCQTSNVIFECLNSIDNKTNDIYIPIRLISTEDEDTKHAIIKATNSQTQLKPEQLVALSSIQKAIEQYYNTKTRSSTCPLYYERRTEQYRDENIAKTKIINIPFQIKATSALFFDLPHEVSGQYGKVVKQTGDLLFKDNHLSFLNSYYVSGLAWYKVERFVLNNDDGKKYRRARWHIIMLLKYLCCPHDKINLSIDKQSEENSLIIERILLDDEKTNTILKEAIEIIELSLSQKEDIEEILADRKTFERKDTTTIIIEYVKKYITEKNVVNV</sequence>
<evidence type="ECO:0000313" key="2">
    <source>
        <dbReference type="EMBL" id="HBH2618878.1"/>
    </source>
</evidence>
<accession>A0A9P3TVP2</accession>
<evidence type="ECO:0000313" key="3">
    <source>
        <dbReference type="Proteomes" id="UP000879542"/>
    </source>
</evidence>
<evidence type="ECO:0000259" key="1">
    <source>
        <dbReference type="Pfam" id="PF10592"/>
    </source>
</evidence>
<dbReference type="EMBL" id="DAEQIJ010000002">
    <property type="protein sequence ID" value="HBH2618878.1"/>
    <property type="molecule type" value="Genomic_DNA"/>
</dbReference>
<gene>
    <name evidence="2" type="ORF">KRQ00_000603</name>
</gene>
<dbReference type="Proteomes" id="UP000879542">
    <property type="component" value="Unassembled WGS sequence"/>
</dbReference>
<organism evidence="2 3">
    <name type="scientific">Clostridioides difficile</name>
    <name type="common">Peptoclostridium difficile</name>
    <dbReference type="NCBI Taxonomy" id="1496"/>
    <lineage>
        <taxon>Bacteria</taxon>
        <taxon>Bacillati</taxon>
        <taxon>Bacillota</taxon>
        <taxon>Clostridia</taxon>
        <taxon>Peptostreptococcales</taxon>
        <taxon>Peptostreptococcaceae</taxon>
        <taxon>Clostridioides</taxon>
    </lineage>
</organism>